<dbReference type="OrthoDB" id="10251381at2759"/>
<evidence type="ECO:0000256" key="1">
    <source>
        <dbReference type="ARBA" id="ARBA00022574"/>
    </source>
</evidence>
<feature type="repeat" description="WD" evidence="3">
    <location>
        <begin position="129"/>
        <end position="161"/>
    </location>
</feature>
<dbReference type="PANTHER" id="PTHR44324:SF1">
    <property type="entry name" value="WD REPEAT-CONTAINING PROTEIN 49"/>
    <property type="match status" value="1"/>
</dbReference>
<dbReference type="PROSITE" id="PS50294">
    <property type="entry name" value="WD_REPEATS_REGION"/>
    <property type="match status" value="3"/>
</dbReference>
<dbReference type="InterPro" id="IPR019775">
    <property type="entry name" value="WD40_repeat_CS"/>
</dbReference>
<dbReference type="InterPro" id="IPR015943">
    <property type="entry name" value="WD40/YVTN_repeat-like_dom_sf"/>
</dbReference>
<feature type="repeat" description="WD" evidence="3">
    <location>
        <begin position="481"/>
        <end position="522"/>
    </location>
</feature>
<dbReference type="InterPro" id="IPR051242">
    <property type="entry name" value="WD-EF-hand_domain"/>
</dbReference>
<dbReference type="InterPro" id="IPR036322">
    <property type="entry name" value="WD40_repeat_dom_sf"/>
</dbReference>
<dbReference type="AlphaFoldDB" id="A0A177AU28"/>
<evidence type="ECO:0000313" key="6">
    <source>
        <dbReference type="Proteomes" id="UP000078046"/>
    </source>
</evidence>
<protein>
    <submittedName>
        <fullName evidence="5">WD repeat-containing protein 49</fullName>
    </submittedName>
</protein>
<dbReference type="Pfam" id="PF00400">
    <property type="entry name" value="WD40"/>
    <property type="match status" value="3"/>
</dbReference>
<dbReference type="InterPro" id="IPR011992">
    <property type="entry name" value="EF-hand-dom_pair"/>
</dbReference>
<keyword evidence="6" id="KW-1185">Reference proteome</keyword>
<dbReference type="PROSITE" id="PS00678">
    <property type="entry name" value="WD_REPEATS_1"/>
    <property type="match status" value="1"/>
</dbReference>
<dbReference type="PANTHER" id="PTHR44324">
    <property type="entry name" value="WD40 REPEAT DOMAIN 95"/>
    <property type="match status" value="1"/>
</dbReference>
<keyword evidence="1 3" id="KW-0853">WD repeat</keyword>
<dbReference type="SMART" id="SM00320">
    <property type="entry name" value="WD40"/>
    <property type="match status" value="9"/>
</dbReference>
<reference evidence="5 6" key="1">
    <citation type="submission" date="2016-04" db="EMBL/GenBank/DDBJ databases">
        <title>The genome of Intoshia linei affirms orthonectids as highly simplified spiralians.</title>
        <authorList>
            <person name="Mikhailov K.V."/>
            <person name="Slusarev G.S."/>
            <person name="Nikitin M.A."/>
            <person name="Logacheva M.D."/>
            <person name="Penin A."/>
            <person name="Aleoshin V."/>
            <person name="Panchin Y.V."/>
        </authorList>
    </citation>
    <scope>NUCLEOTIDE SEQUENCE [LARGE SCALE GENOMIC DNA]</scope>
    <source>
        <strain evidence="5">Intl2013</strain>
        <tissue evidence="5">Whole animal</tissue>
    </source>
</reference>
<dbReference type="PROSITE" id="PS50222">
    <property type="entry name" value="EF_HAND_2"/>
    <property type="match status" value="1"/>
</dbReference>
<dbReference type="InterPro" id="IPR001680">
    <property type="entry name" value="WD40_rpt"/>
</dbReference>
<dbReference type="EMBL" id="LWCA01001250">
    <property type="protein sequence ID" value="OAF65538.1"/>
    <property type="molecule type" value="Genomic_DNA"/>
</dbReference>
<dbReference type="GO" id="GO:0005509">
    <property type="term" value="F:calcium ion binding"/>
    <property type="evidence" value="ECO:0007669"/>
    <property type="project" value="InterPro"/>
</dbReference>
<gene>
    <name evidence="5" type="ORF">A3Q56_06747</name>
</gene>
<feature type="domain" description="EF-hand" evidence="4">
    <location>
        <begin position="74"/>
        <end position="109"/>
    </location>
</feature>
<sequence>MTDDRNNKKETIVQYSSGLILGSLKQKKMENKLSIHQLRIIQNILYDEINGELSKISLKKSEFSNLLPTVLKEYNVKQCEDFFDRIDINKSGYVDWDKIISLIMLQLYEKDNKIRSTQLPKWKEPNILISPHKDIIVDIKFMRSLNKYIFVSKDGCVSIWDKNLKLIRSQRIYTESCNQRDLWVTHFFPMNNLNKLVVSLTSKEIAIYDLVSKLDLTCQCIITDLEATPLCLEYWVNPKDSNEVIICWGDVKGFINFLQIYSVNVSLFQKISNNTDIEESCYTFSIKDFQSGLTKNIIYTRFKGHVDWIRAVRYLPSLNCFLSCSTNSVNSITLGWIEKHGDITCTVKTTSFNVDQGVNYVDYRDDMNLIASAGVNHMINLWNPYVVSKPTILSGHVTSVIRVQFAKTKPLLFSLSKDKVVRIWNIHVQVCLQKLSGIFSRGTENLYHCTLMFDDINNRLFVTMNYQTFMLECKEEKIGKINSHDSPIISIQYDEKTQQIITASQFGTIKFWRLESGQLLNSIIEAHGKHEMTCMQLTDDFETRILTGALDGLIKIWSVVGECLFVCHCSMENTFCDIMAICFGKRNIYATGWNTTPIYFPFKHFNEENVYPSEWKEKDDAHNDDIFAITFCPPNLIVTAAYDGLIKVWNCNTEKLFRTLPQFSINSAKADSIQDRKSISMISEENMISSLIYLHTRNSTDSADLISLSVNGWIRFYNIYKQEIVAEFQSTTTYKIIGDTDPNDTVLITGDNQGNISCWNIENYPLADKNLESEKNYQNLELISSWNQHNDTITVIKVIIYYNDKIILSGCQDCTISLCNIKGDLIGTLGQSQPWDLVGTPPKSTSKLNRFKKGTQKIIKETTENKDKKISLKSYKIDDNWRPDSAAIKDPVNYRINAWENSIVGKSIKERRQGRTIRGQMKSTEHIVSALMSHGGPYSMLKTQEMPEIKHIIKPKLVSETTIRQSESRNALNFIVDTKLIDGLEAAFDEKTLFPRYLLEYEAKMKLQDLLRSHDN</sequence>
<feature type="repeat" description="WD" evidence="3">
    <location>
        <begin position="393"/>
        <end position="426"/>
    </location>
</feature>
<proteinExistence type="predicted"/>
<evidence type="ECO:0000259" key="4">
    <source>
        <dbReference type="PROSITE" id="PS50222"/>
    </source>
</evidence>
<dbReference type="SUPFAM" id="SSF47473">
    <property type="entry name" value="EF-hand"/>
    <property type="match status" value="1"/>
</dbReference>
<feature type="repeat" description="WD" evidence="3">
    <location>
        <begin position="619"/>
        <end position="659"/>
    </location>
</feature>
<evidence type="ECO:0000313" key="5">
    <source>
        <dbReference type="EMBL" id="OAF65538.1"/>
    </source>
</evidence>
<dbReference type="Proteomes" id="UP000078046">
    <property type="component" value="Unassembled WGS sequence"/>
</dbReference>
<dbReference type="InterPro" id="IPR002048">
    <property type="entry name" value="EF_hand_dom"/>
</dbReference>
<organism evidence="5 6">
    <name type="scientific">Intoshia linei</name>
    <dbReference type="NCBI Taxonomy" id="1819745"/>
    <lineage>
        <taxon>Eukaryota</taxon>
        <taxon>Metazoa</taxon>
        <taxon>Spiralia</taxon>
        <taxon>Lophotrochozoa</taxon>
        <taxon>Mesozoa</taxon>
        <taxon>Orthonectida</taxon>
        <taxon>Rhopaluridae</taxon>
        <taxon>Intoshia</taxon>
    </lineage>
</organism>
<evidence type="ECO:0000256" key="3">
    <source>
        <dbReference type="PROSITE-ProRule" id="PRU00221"/>
    </source>
</evidence>
<dbReference type="SUPFAM" id="SSF50978">
    <property type="entry name" value="WD40 repeat-like"/>
    <property type="match status" value="2"/>
</dbReference>
<dbReference type="PROSITE" id="PS50082">
    <property type="entry name" value="WD_REPEATS_2"/>
    <property type="match status" value="4"/>
</dbReference>
<comment type="caution">
    <text evidence="5">The sequence shown here is derived from an EMBL/GenBank/DDBJ whole genome shotgun (WGS) entry which is preliminary data.</text>
</comment>
<evidence type="ECO:0000256" key="2">
    <source>
        <dbReference type="ARBA" id="ARBA00022737"/>
    </source>
</evidence>
<dbReference type="Gene3D" id="2.130.10.10">
    <property type="entry name" value="YVTN repeat-like/Quinoprotein amine dehydrogenase"/>
    <property type="match status" value="3"/>
</dbReference>
<name>A0A177AU28_9BILA</name>
<keyword evidence="2" id="KW-0677">Repeat</keyword>
<accession>A0A177AU28</accession>